<evidence type="ECO:0000313" key="3">
    <source>
        <dbReference type="Proteomes" id="UP001236507"/>
    </source>
</evidence>
<sequence length="69" mass="7750">MSNDSPNSNKYMRYMGAGSQMLITIASGVLLGNWLDKTFHTTTPWYSIGCSLLFIFAAIYLLIRSLPKE</sequence>
<organism evidence="2 3">
    <name type="scientific">Flectobacillus roseus</name>
    <dbReference type="NCBI Taxonomy" id="502259"/>
    <lineage>
        <taxon>Bacteria</taxon>
        <taxon>Pseudomonadati</taxon>
        <taxon>Bacteroidota</taxon>
        <taxon>Cytophagia</taxon>
        <taxon>Cytophagales</taxon>
        <taxon>Flectobacillaceae</taxon>
        <taxon>Flectobacillus</taxon>
    </lineage>
</organism>
<feature type="transmembrane region" description="Helical" evidence="1">
    <location>
        <begin position="44"/>
        <end position="63"/>
    </location>
</feature>
<evidence type="ECO:0000313" key="2">
    <source>
        <dbReference type="EMBL" id="MDI9860981.1"/>
    </source>
</evidence>
<keyword evidence="1" id="KW-0472">Membrane</keyword>
<gene>
    <name evidence="2" type="ORF">QM524_17325</name>
</gene>
<dbReference type="Pfam" id="PF09527">
    <property type="entry name" value="ATPase_gene1"/>
    <property type="match status" value="1"/>
</dbReference>
<proteinExistence type="predicted"/>
<protein>
    <submittedName>
        <fullName evidence="2">AtpZ/AtpI family protein</fullName>
    </submittedName>
</protein>
<dbReference type="EMBL" id="JASHIF010000016">
    <property type="protein sequence ID" value="MDI9860981.1"/>
    <property type="molecule type" value="Genomic_DNA"/>
</dbReference>
<comment type="caution">
    <text evidence="2">The sequence shown here is derived from an EMBL/GenBank/DDBJ whole genome shotgun (WGS) entry which is preliminary data.</text>
</comment>
<reference evidence="2 3" key="1">
    <citation type="submission" date="2023-05" db="EMBL/GenBank/DDBJ databases">
        <title>Novel species of genus Flectobacillus isolated from stream in China.</title>
        <authorList>
            <person name="Lu H."/>
        </authorList>
    </citation>
    <scope>NUCLEOTIDE SEQUENCE [LARGE SCALE GENOMIC DNA]</scope>
    <source>
        <strain evidence="2 3">KCTC 42575</strain>
    </source>
</reference>
<keyword evidence="1" id="KW-0812">Transmembrane</keyword>
<name>A0ABT6YCR7_9BACT</name>
<evidence type="ECO:0000256" key="1">
    <source>
        <dbReference type="SAM" id="Phobius"/>
    </source>
</evidence>
<accession>A0ABT6YCR7</accession>
<dbReference type="InterPro" id="IPR032820">
    <property type="entry name" value="ATPase_put"/>
</dbReference>
<dbReference type="Proteomes" id="UP001236507">
    <property type="component" value="Unassembled WGS sequence"/>
</dbReference>
<keyword evidence="3" id="KW-1185">Reference proteome</keyword>
<keyword evidence="1" id="KW-1133">Transmembrane helix</keyword>
<feature type="transmembrane region" description="Helical" evidence="1">
    <location>
        <begin position="12"/>
        <end position="32"/>
    </location>
</feature>
<dbReference type="RefSeq" id="WP_095161649.1">
    <property type="nucleotide sequence ID" value="NZ_JASHIF010000016.1"/>
</dbReference>